<gene>
    <name evidence="1" type="ORF">TR69_WS6001000024</name>
</gene>
<proteinExistence type="predicted"/>
<evidence type="ECO:0000313" key="2">
    <source>
        <dbReference type="Proteomes" id="UP000070457"/>
    </source>
</evidence>
<dbReference type="Proteomes" id="UP000070457">
    <property type="component" value="Unassembled WGS sequence"/>
</dbReference>
<protein>
    <submittedName>
        <fullName evidence="1">Uncharacterized protein</fullName>
    </submittedName>
</protein>
<reference evidence="1 2" key="1">
    <citation type="submission" date="2015-02" db="EMBL/GenBank/DDBJ databases">
        <title>Improved understanding of the partial-nitritation anammox process through 23 genomes representing the majority of the microbial community.</title>
        <authorList>
            <person name="Speth D.R."/>
            <person name="In T Zandt M."/>
            <person name="Guerrero Cruz S."/>
            <person name="Jetten M.S."/>
            <person name="Dutilh B.E."/>
        </authorList>
    </citation>
    <scope>NUCLEOTIDE SEQUENCE [LARGE SCALE GENOMIC DNA]</scope>
    <source>
        <strain evidence="1">OLB20</strain>
    </source>
</reference>
<accession>A0A136M106</accession>
<name>A0A136M106_9BACT</name>
<organism evidence="1 2">
    <name type="scientific">candidate division WS6 bacterium OLB20</name>
    <dbReference type="NCBI Taxonomy" id="1617426"/>
    <lineage>
        <taxon>Bacteria</taxon>
        <taxon>Candidatus Dojkabacteria</taxon>
    </lineage>
</organism>
<evidence type="ECO:0000313" key="1">
    <source>
        <dbReference type="EMBL" id="KXK27580.1"/>
    </source>
</evidence>
<sequence>MEQLVQQIQTFKQPERDLTPYEAMVLAQKEEGALMERSAGQLHEHIYHGATDDFDQIIDWVALRASEGYSSILLEFHPSCINDPEDSNYVISLMLSCQDADRHRKYHMASWITTRGPHLHNDEFRLRQVMHACGIAPFDEYCTMLETDPEDPDQLDSRSTDD</sequence>
<dbReference type="EMBL" id="JYNZ01000001">
    <property type="protein sequence ID" value="KXK27580.1"/>
    <property type="molecule type" value="Genomic_DNA"/>
</dbReference>
<dbReference type="AlphaFoldDB" id="A0A136M106"/>
<comment type="caution">
    <text evidence="1">The sequence shown here is derived from an EMBL/GenBank/DDBJ whole genome shotgun (WGS) entry which is preliminary data.</text>
</comment>